<feature type="non-terminal residue" evidence="2">
    <location>
        <position position="197"/>
    </location>
</feature>
<sequence length="197" mass="22624">MRLRCRIFKRITSRVIRECFRIKSWSGWIKMSTRPTHDDQTQNAGVNAEEGGMEADANQDFQDYWNEIRIIQETKRLDEFLDEEYGGRDDEVEGDGEGLAETEWLAAAGLGQLGEPFLEGKELSETDLTTALSLMAPHQAQAIRRRVDTLNHTVRQRARQHRARHRKPDIRDVFRDYENSSTGSRSRSATPDSLDSA</sequence>
<feature type="compositionally biased region" description="Polar residues" evidence="1">
    <location>
        <begin position="179"/>
        <end position="197"/>
    </location>
</feature>
<accession>A0A1B6LEI9</accession>
<proteinExistence type="predicted"/>
<gene>
    <name evidence="2" type="ORF">g.43654</name>
</gene>
<dbReference type="EMBL" id="GEBQ01017880">
    <property type="protein sequence ID" value="JAT22097.1"/>
    <property type="molecule type" value="Transcribed_RNA"/>
</dbReference>
<dbReference type="AlphaFoldDB" id="A0A1B6LEI9"/>
<protein>
    <submittedName>
        <fullName evidence="2">Uncharacterized protein</fullName>
    </submittedName>
</protein>
<evidence type="ECO:0000313" key="2">
    <source>
        <dbReference type="EMBL" id="JAT22097.1"/>
    </source>
</evidence>
<evidence type="ECO:0000256" key="1">
    <source>
        <dbReference type="SAM" id="MobiDB-lite"/>
    </source>
</evidence>
<reference evidence="2" key="1">
    <citation type="submission" date="2015-11" db="EMBL/GenBank/DDBJ databases">
        <title>De novo transcriptome assembly of four potential Pierce s Disease insect vectors from Arizona vineyards.</title>
        <authorList>
            <person name="Tassone E.E."/>
        </authorList>
    </citation>
    <scope>NUCLEOTIDE SEQUENCE</scope>
</reference>
<feature type="compositionally biased region" description="Basic residues" evidence="1">
    <location>
        <begin position="157"/>
        <end position="168"/>
    </location>
</feature>
<name>A0A1B6LEI9_9HEMI</name>
<organism evidence="2">
    <name type="scientific">Graphocephala atropunctata</name>
    <dbReference type="NCBI Taxonomy" id="36148"/>
    <lineage>
        <taxon>Eukaryota</taxon>
        <taxon>Metazoa</taxon>
        <taxon>Ecdysozoa</taxon>
        <taxon>Arthropoda</taxon>
        <taxon>Hexapoda</taxon>
        <taxon>Insecta</taxon>
        <taxon>Pterygota</taxon>
        <taxon>Neoptera</taxon>
        <taxon>Paraneoptera</taxon>
        <taxon>Hemiptera</taxon>
        <taxon>Auchenorrhyncha</taxon>
        <taxon>Membracoidea</taxon>
        <taxon>Cicadellidae</taxon>
        <taxon>Cicadellinae</taxon>
        <taxon>Cicadellini</taxon>
        <taxon>Graphocephala</taxon>
    </lineage>
</organism>
<feature type="region of interest" description="Disordered" evidence="1">
    <location>
        <begin position="157"/>
        <end position="197"/>
    </location>
</feature>
<feature type="compositionally biased region" description="Basic and acidic residues" evidence="1">
    <location>
        <begin position="169"/>
        <end position="178"/>
    </location>
</feature>